<protein>
    <submittedName>
        <fullName evidence="2">Uncharacterized protein</fullName>
    </submittedName>
</protein>
<dbReference type="EMBL" id="JAULSR010000003">
    <property type="protein sequence ID" value="KAK0624803.1"/>
    <property type="molecule type" value="Genomic_DNA"/>
</dbReference>
<sequence length="226" mass="24669">MTTTALYYPFPNLLISNSSPPDHTLLSLHYALDPMSDINMAEARQQQQQHQQQPDQPSTPSPNNDTNNTNFSIISAQTALSQTATWHASSPPPSSLLVATWPADPRQNKQQQPSPTHTAAVATTPFIHISHCKLDITRFDEVPSSPFNDSNNKLERVALPRSTVQTFLSSEHLTLPLGSGASVRPHFDDDDEWVYSRCLLADFSGLGEEEAEAAPSLSLAGKLVAA</sequence>
<organism evidence="2 3">
    <name type="scientific">Bombardia bombarda</name>
    <dbReference type="NCBI Taxonomy" id="252184"/>
    <lineage>
        <taxon>Eukaryota</taxon>
        <taxon>Fungi</taxon>
        <taxon>Dikarya</taxon>
        <taxon>Ascomycota</taxon>
        <taxon>Pezizomycotina</taxon>
        <taxon>Sordariomycetes</taxon>
        <taxon>Sordariomycetidae</taxon>
        <taxon>Sordariales</taxon>
        <taxon>Lasiosphaeriaceae</taxon>
        <taxon>Bombardia</taxon>
    </lineage>
</organism>
<dbReference type="AlphaFoldDB" id="A0AA40C594"/>
<gene>
    <name evidence="2" type="ORF">B0T17DRAFT_654661</name>
</gene>
<dbReference type="Proteomes" id="UP001174934">
    <property type="component" value="Unassembled WGS sequence"/>
</dbReference>
<evidence type="ECO:0000313" key="2">
    <source>
        <dbReference type="EMBL" id="KAK0624803.1"/>
    </source>
</evidence>
<keyword evidence="3" id="KW-1185">Reference proteome</keyword>
<evidence type="ECO:0000256" key="1">
    <source>
        <dbReference type="SAM" id="MobiDB-lite"/>
    </source>
</evidence>
<proteinExistence type="predicted"/>
<reference evidence="2" key="1">
    <citation type="submission" date="2023-06" db="EMBL/GenBank/DDBJ databases">
        <title>Genome-scale phylogeny and comparative genomics of the fungal order Sordariales.</title>
        <authorList>
            <consortium name="Lawrence Berkeley National Laboratory"/>
            <person name="Hensen N."/>
            <person name="Bonometti L."/>
            <person name="Westerberg I."/>
            <person name="Brannstrom I.O."/>
            <person name="Guillou S."/>
            <person name="Cros-Aarteil S."/>
            <person name="Calhoun S."/>
            <person name="Haridas S."/>
            <person name="Kuo A."/>
            <person name="Mondo S."/>
            <person name="Pangilinan J."/>
            <person name="Riley R."/>
            <person name="LaButti K."/>
            <person name="Andreopoulos B."/>
            <person name="Lipzen A."/>
            <person name="Chen C."/>
            <person name="Yanf M."/>
            <person name="Daum C."/>
            <person name="Ng V."/>
            <person name="Clum A."/>
            <person name="Steindorff A."/>
            <person name="Ohm R."/>
            <person name="Martin F."/>
            <person name="Silar P."/>
            <person name="Natvig D."/>
            <person name="Lalanne C."/>
            <person name="Gautier V."/>
            <person name="Ament-velasquez S.L."/>
            <person name="Kruys A."/>
            <person name="Hutchinson M.I."/>
            <person name="Powell A.J."/>
            <person name="Barry K."/>
            <person name="Miller A.N."/>
            <person name="Grigoriev I.V."/>
            <person name="Debuchy R."/>
            <person name="Gladieux P."/>
            <person name="Thoren M.H."/>
            <person name="Johannesson H."/>
        </authorList>
    </citation>
    <scope>NUCLEOTIDE SEQUENCE</scope>
    <source>
        <strain evidence="2">SMH3391-2</strain>
    </source>
</reference>
<evidence type="ECO:0000313" key="3">
    <source>
        <dbReference type="Proteomes" id="UP001174934"/>
    </source>
</evidence>
<name>A0AA40C594_9PEZI</name>
<comment type="caution">
    <text evidence="2">The sequence shown here is derived from an EMBL/GenBank/DDBJ whole genome shotgun (WGS) entry which is preliminary data.</text>
</comment>
<accession>A0AA40C594</accession>
<feature type="compositionally biased region" description="Low complexity" evidence="1">
    <location>
        <begin position="45"/>
        <end position="70"/>
    </location>
</feature>
<feature type="region of interest" description="Disordered" evidence="1">
    <location>
        <begin position="42"/>
        <end position="70"/>
    </location>
</feature>